<dbReference type="HOGENOM" id="CLU_018272_3_2_9"/>
<dbReference type="InterPro" id="IPR036206">
    <property type="entry name" value="ThiamineP_synth_sf"/>
</dbReference>
<dbReference type="eggNOG" id="COG0352">
    <property type="taxonomic scope" value="Bacteria"/>
</dbReference>
<dbReference type="AlphaFoldDB" id="D6Y0H0"/>
<name>D6Y0H0_BACIE</name>
<dbReference type="KEGG" id="bse:Bsel_1042"/>
<proteinExistence type="inferred from homology"/>
<comment type="function">
    <text evidence="9">Condenses 4-methyl-5-(beta-hydroxyethyl)thiazole monophosphate (THZ-P) and 2-methyl-4-amino-5-hydroxymethyl pyrimidine pyrophosphate (HMP-PP) to form thiamine monophosphate (TMP).</text>
</comment>
<evidence type="ECO:0000313" key="13">
    <source>
        <dbReference type="EMBL" id="ADH98561.1"/>
    </source>
</evidence>
<feature type="domain" description="Thiamine phosphate synthase/TenI" evidence="12">
    <location>
        <begin position="10"/>
        <end position="195"/>
    </location>
</feature>
<comment type="pathway">
    <text evidence="1 9 11">Cofactor biosynthesis; thiamine diphosphate biosynthesis; thiamine phosphate from 4-amino-2-methyl-5-diphosphomethylpyrimidine and 4-methyl-5-(2-phosphoethyl)-thiazole: step 1/1.</text>
</comment>
<dbReference type="GO" id="GO:0009229">
    <property type="term" value="P:thiamine diphosphate biosynthetic process"/>
    <property type="evidence" value="ECO:0007669"/>
    <property type="project" value="UniProtKB-UniRule"/>
</dbReference>
<gene>
    <name evidence="9" type="primary">thiE</name>
    <name evidence="13" type="ordered locus">Bsel_1042</name>
</gene>
<dbReference type="PANTHER" id="PTHR20857:SF15">
    <property type="entry name" value="THIAMINE-PHOSPHATE SYNTHASE"/>
    <property type="match status" value="1"/>
</dbReference>
<feature type="binding site" evidence="9">
    <location>
        <begin position="40"/>
        <end position="44"/>
    </location>
    <ligand>
        <name>4-amino-2-methyl-5-(diphosphooxymethyl)pyrimidine</name>
        <dbReference type="ChEBI" id="CHEBI:57841"/>
    </ligand>
</feature>
<evidence type="ECO:0000256" key="3">
    <source>
        <dbReference type="ARBA" id="ARBA00022723"/>
    </source>
</evidence>
<evidence type="ECO:0000256" key="2">
    <source>
        <dbReference type="ARBA" id="ARBA00022679"/>
    </source>
</evidence>
<dbReference type="STRING" id="439292.Bsel_1042"/>
<comment type="similarity">
    <text evidence="9 10">Belongs to the thiamine-phosphate synthase family.</text>
</comment>
<dbReference type="HAMAP" id="MF_00097">
    <property type="entry name" value="TMP_synthase"/>
    <property type="match status" value="1"/>
</dbReference>
<dbReference type="InterPro" id="IPR013785">
    <property type="entry name" value="Aldolase_TIM"/>
</dbReference>
<dbReference type="FunFam" id="3.20.20.70:FF:000096">
    <property type="entry name" value="Thiamine-phosphate synthase"/>
    <property type="match status" value="1"/>
</dbReference>
<dbReference type="EMBL" id="CP001791">
    <property type="protein sequence ID" value="ADH98561.1"/>
    <property type="molecule type" value="Genomic_DNA"/>
</dbReference>
<feature type="binding site" evidence="9">
    <location>
        <begin position="140"/>
        <end position="142"/>
    </location>
    <ligand>
        <name>2-[(2R,5Z)-2-carboxy-4-methylthiazol-5(2H)-ylidene]ethyl phosphate</name>
        <dbReference type="ChEBI" id="CHEBI:62899"/>
    </ligand>
</feature>
<dbReference type="Proteomes" id="UP000000271">
    <property type="component" value="Chromosome"/>
</dbReference>
<dbReference type="Pfam" id="PF02581">
    <property type="entry name" value="TMP-TENI"/>
    <property type="match status" value="1"/>
</dbReference>
<evidence type="ECO:0000259" key="12">
    <source>
        <dbReference type="Pfam" id="PF02581"/>
    </source>
</evidence>
<dbReference type="GO" id="GO:0000287">
    <property type="term" value="F:magnesium ion binding"/>
    <property type="evidence" value="ECO:0007669"/>
    <property type="project" value="UniProtKB-UniRule"/>
</dbReference>
<dbReference type="Gene3D" id="3.20.20.70">
    <property type="entry name" value="Aldolase class I"/>
    <property type="match status" value="1"/>
</dbReference>
<feature type="binding site" evidence="9">
    <location>
        <position position="95"/>
    </location>
    <ligand>
        <name>Mg(2+)</name>
        <dbReference type="ChEBI" id="CHEBI:18420"/>
    </ligand>
</feature>
<dbReference type="PANTHER" id="PTHR20857">
    <property type="entry name" value="THIAMINE-PHOSPHATE PYROPHOSPHORYLASE"/>
    <property type="match status" value="1"/>
</dbReference>
<evidence type="ECO:0000256" key="8">
    <source>
        <dbReference type="ARBA" id="ARBA00047883"/>
    </source>
</evidence>
<feature type="binding site" evidence="9">
    <location>
        <position position="114"/>
    </location>
    <ligand>
        <name>4-amino-2-methyl-5-(diphosphooxymethyl)pyrimidine</name>
        <dbReference type="ChEBI" id="CHEBI:57841"/>
    </ligand>
</feature>
<dbReference type="NCBIfam" id="TIGR00693">
    <property type="entry name" value="thiE"/>
    <property type="match status" value="1"/>
</dbReference>
<dbReference type="GO" id="GO:0005737">
    <property type="term" value="C:cytoplasm"/>
    <property type="evidence" value="ECO:0007669"/>
    <property type="project" value="TreeGrafter"/>
</dbReference>
<keyword evidence="2 9" id="KW-0808">Transferase</keyword>
<comment type="cofactor">
    <cofactor evidence="9">
        <name>Mg(2+)</name>
        <dbReference type="ChEBI" id="CHEBI:18420"/>
    </cofactor>
    <text evidence="9">Binds 1 Mg(2+) ion per subunit.</text>
</comment>
<comment type="catalytic activity">
    <reaction evidence="6 9 10">
        <text>4-methyl-5-(2-phosphooxyethyl)-thiazole + 4-amino-2-methyl-5-(diphosphooxymethyl)pyrimidine + H(+) = thiamine phosphate + diphosphate</text>
        <dbReference type="Rhea" id="RHEA:22328"/>
        <dbReference type="ChEBI" id="CHEBI:15378"/>
        <dbReference type="ChEBI" id="CHEBI:33019"/>
        <dbReference type="ChEBI" id="CHEBI:37575"/>
        <dbReference type="ChEBI" id="CHEBI:57841"/>
        <dbReference type="ChEBI" id="CHEBI:58296"/>
        <dbReference type="EC" id="2.5.1.3"/>
    </reaction>
</comment>
<feature type="binding site" evidence="9">
    <location>
        <position position="76"/>
    </location>
    <ligand>
        <name>Mg(2+)</name>
        <dbReference type="ChEBI" id="CHEBI:18420"/>
    </ligand>
</feature>
<feature type="binding site" evidence="9">
    <location>
        <position position="172"/>
    </location>
    <ligand>
        <name>2-[(2R,5Z)-2-carboxy-4-methylthiazol-5(2H)-ylidene]ethyl phosphate</name>
        <dbReference type="ChEBI" id="CHEBI:62899"/>
    </ligand>
</feature>
<comment type="catalytic activity">
    <reaction evidence="7 9 10">
        <text>2-(2-carboxy-4-methylthiazol-5-yl)ethyl phosphate + 4-amino-2-methyl-5-(diphosphooxymethyl)pyrimidine + 2 H(+) = thiamine phosphate + CO2 + diphosphate</text>
        <dbReference type="Rhea" id="RHEA:47848"/>
        <dbReference type="ChEBI" id="CHEBI:15378"/>
        <dbReference type="ChEBI" id="CHEBI:16526"/>
        <dbReference type="ChEBI" id="CHEBI:33019"/>
        <dbReference type="ChEBI" id="CHEBI:37575"/>
        <dbReference type="ChEBI" id="CHEBI:57841"/>
        <dbReference type="ChEBI" id="CHEBI:62890"/>
        <dbReference type="EC" id="2.5.1.3"/>
    </reaction>
</comment>
<accession>D6Y0H0</accession>
<dbReference type="InterPro" id="IPR034291">
    <property type="entry name" value="TMP_synthase"/>
</dbReference>
<dbReference type="GO" id="GO:0004789">
    <property type="term" value="F:thiamine-phosphate diphosphorylase activity"/>
    <property type="evidence" value="ECO:0007669"/>
    <property type="project" value="UniProtKB-UniRule"/>
</dbReference>
<dbReference type="CDD" id="cd00564">
    <property type="entry name" value="TMP_TenI"/>
    <property type="match status" value="1"/>
</dbReference>
<comment type="catalytic activity">
    <reaction evidence="8 9 10">
        <text>2-[(2R,5Z)-2-carboxy-4-methylthiazol-5(2H)-ylidene]ethyl phosphate + 4-amino-2-methyl-5-(diphosphooxymethyl)pyrimidine + 2 H(+) = thiamine phosphate + CO2 + diphosphate</text>
        <dbReference type="Rhea" id="RHEA:47844"/>
        <dbReference type="ChEBI" id="CHEBI:15378"/>
        <dbReference type="ChEBI" id="CHEBI:16526"/>
        <dbReference type="ChEBI" id="CHEBI:33019"/>
        <dbReference type="ChEBI" id="CHEBI:37575"/>
        <dbReference type="ChEBI" id="CHEBI:57841"/>
        <dbReference type="ChEBI" id="CHEBI:62899"/>
        <dbReference type="EC" id="2.5.1.3"/>
    </reaction>
</comment>
<evidence type="ECO:0000256" key="10">
    <source>
        <dbReference type="RuleBase" id="RU003826"/>
    </source>
</evidence>
<keyword evidence="5 9" id="KW-0784">Thiamine biosynthesis</keyword>
<evidence type="ECO:0000256" key="5">
    <source>
        <dbReference type="ARBA" id="ARBA00022977"/>
    </source>
</evidence>
<dbReference type="InterPro" id="IPR022998">
    <property type="entry name" value="ThiamineP_synth_TenI"/>
</dbReference>
<dbReference type="RefSeq" id="WP_013171986.1">
    <property type="nucleotide sequence ID" value="NC_014219.1"/>
</dbReference>
<evidence type="ECO:0000256" key="7">
    <source>
        <dbReference type="ARBA" id="ARBA00047851"/>
    </source>
</evidence>
<feature type="binding site" evidence="9">
    <location>
        <begin position="192"/>
        <end position="193"/>
    </location>
    <ligand>
        <name>2-[(2R,5Z)-2-carboxy-4-methylthiazol-5(2H)-ylidene]ethyl phosphate</name>
        <dbReference type="ChEBI" id="CHEBI:62899"/>
    </ligand>
</feature>
<dbReference type="GO" id="GO:0009228">
    <property type="term" value="P:thiamine biosynthetic process"/>
    <property type="evidence" value="ECO:0007669"/>
    <property type="project" value="UniProtKB-KW"/>
</dbReference>
<evidence type="ECO:0000256" key="11">
    <source>
        <dbReference type="RuleBase" id="RU004253"/>
    </source>
</evidence>
<keyword evidence="4 9" id="KW-0460">Magnesium</keyword>
<feature type="binding site" evidence="9">
    <location>
        <position position="143"/>
    </location>
    <ligand>
        <name>4-amino-2-methyl-5-(diphosphooxymethyl)pyrimidine</name>
        <dbReference type="ChEBI" id="CHEBI:57841"/>
    </ligand>
</feature>
<dbReference type="EC" id="2.5.1.3" evidence="9"/>
<organism evidence="13 14">
    <name type="scientific">Bacillus selenitireducens (strain ATCC 700615 / DSM 15326 / MLS10)</name>
    <dbReference type="NCBI Taxonomy" id="439292"/>
    <lineage>
        <taxon>Bacteria</taxon>
        <taxon>Bacillati</taxon>
        <taxon>Bacillota</taxon>
        <taxon>Bacilli</taxon>
        <taxon>Bacillales</taxon>
        <taxon>Bacillaceae</taxon>
        <taxon>Salisediminibacterium</taxon>
    </lineage>
</organism>
<evidence type="ECO:0000256" key="1">
    <source>
        <dbReference type="ARBA" id="ARBA00005165"/>
    </source>
</evidence>
<reference evidence="13" key="1">
    <citation type="submission" date="2009-10" db="EMBL/GenBank/DDBJ databases">
        <title>Complete sequence of Bacillus selenitireducens MLS10.</title>
        <authorList>
            <consortium name="US DOE Joint Genome Institute"/>
            <person name="Lucas S."/>
            <person name="Copeland A."/>
            <person name="Lapidus A."/>
            <person name="Glavina del Rio T."/>
            <person name="Dalin E."/>
            <person name="Tice H."/>
            <person name="Bruce D."/>
            <person name="Goodwin L."/>
            <person name="Pitluck S."/>
            <person name="Sims D."/>
            <person name="Brettin T."/>
            <person name="Detter J.C."/>
            <person name="Han C."/>
            <person name="Larimer F."/>
            <person name="Land M."/>
            <person name="Hauser L."/>
            <person name="Kyrpides N."/>
            <person name="Ovchinnikova G."/>
            <person name="Stolz J."/>
        </authorList>
    </citation>
    <scope>NUCLEOTIDE SEQUENCE [LARGE SCALE GENOMIC DNA]</scope>
    <source>
        <strain evidence="13">MLS10</strain>
    </source>
</reference>
<keyword evidence="14" id="KW-1185">Reference proteome</keyword>
<evidence type="ECO:0000256" key="9">
    <source>
        <dbReference type="HAMAP-Rule" id="MF_00097"/>
    </source>
</evidence>
<evidence type="ECO:0000313" key="14">
    <source>
        <dbReference type="Proteomes" id="UP000000271"/>
    </source>
</evidence>
<feature type="binding site" evidence="9">
    <location>
        <position position="75"/>
    </location>
    <ligand>
        <name>4-amino-2-methyl-5-(diphosphooxymethyl)pyrimidine</name>
        <dbReference type="ChEBI" id="CHEBI:57841"/>
    </ligand>
</feature>
<dbReference type="SUPFAM" id="SSF51391">
    <property type="entry name" value="Thiamin phosphate synthase"/>
    <property type="match status" value="1"/>
</dbReference>
<sequence length="216" mass="22736">MKTINDILKVYFIAGTTDARHMPLPDCLERAIEGGITCFQYREKGPGALTGDEKTKMGRTLRDICQKRGIPFVVNDDVALAVALEADGIHVGQEDMNASDVKSRIPDGCFLGVSVHSFKEAEAAKDAGADYFGIGPVYPTGSKADAKDAIGPAGIRIYRDAGIKMPVVAIGGITPENTPGIMKAGADGVSMISAIAGQEDPKAAARAFQHATTVRT</sequence>
<evidence type="ECO:0000256" key="6">
    <source>
        <dbReference type="ARBA" id="ARBA00047334"/>
    </source>
</evidence>
<protein>
    <recommendedName>
        <fullName evidence="9">Thiamine-phosphate synthase</fullName>
        <shortName evidence="9">TP synthase</shortName>
        <shortName evidence="9">TPS</shortName>
        <ecNumber evidence="9">2.5.1.3</ecNumber>
    </recommendedName>
    <alternativeName>
        <fullName evidence="9">Thiamine-phosphate pyrophosphorylase</fullName>
        <shortName evidence="9">TMP pyrophosphorylase</shortName>
        <shortName evidence="9">TMP-PPase</shortName>
    </alternativeName>
</protein>
<dbReference type="OrthoDB" id="9812206at2"/>
<evidence type="ECO:0000256" key="4">
    <source>
        <dbReference type="ARBA" id="ARBA00022842"/>
    </source>
</evidence>
<keyword evidence="3 9" id="KW-0479">Metal-binding</keyword>
<dbReference type="UniPathway" id="UPA00060">
    <property type="reaction ID" value="UER00141"/>
</dbReference>